<dbReference type="EnsemblMetazoa" id="AMAM019211-RA">
    <property type="protein sequence ID" value="AMAM019211-PA"/>
    <property type="gene ID" value="AMAM019211"/>
</dbReference>
<evidence type="ECO:0000313" key="2">
    <source>
        <dbReference type="EnsemblMetazoa" id="AMAM019211-PA"/>
    </source>
</evidence>
<dbReference type="VEuPathDB" id="VectorBase:AMAM019211"/>
<evidence type="ECO:0000256" key="1">
    <source>
        <dbReference type="SAM" id="MobiDB-lite"/>
    </source>
</evidence>
<keyword evidence="3" id="KW-1185">Reference proteome</keyword>
<reference evidence="3" key="1">
    <citation type="submission" date="2013-09" db="EMBL/GenBank/DDBJ databases">
        <title>The Genome Sequence of Anopheles maculatus species B.</title>
        <authorList>
            <consortium name="The Broad Institute Genomics Platform"/>
            <person name="Neafsey D.E."/>
            <person name="Besansky N."/>
            <person name="Howell P."/>
            <person name="Walton C."/>
            <person name="Young S.K."/>
            <person name="Zeng Q."/>
            <person name="Gargeya S."/>
            <person name="Fitzgerald M."/>
            <person name="Haas B."/>
            <person name="Abouelleil A."/>
            <person name="Allen A.W."/>
            <person name="Alvarado L."/>
            <person name="Arachchi H.M."/>
            <person name="Berlin A.M."/>
            <person name="Chapman S.B."/>
            <person name="Gainer-Dewar J."/>
            <person name="Goldberg J."/>
            <person name="Griggs A."/>
            <person name="Gujja S."/>
            <person name="Hansen M."/>
            <person name="Howarth C."/>
            <person name="Imamovic A."/>
            <person name="Ireland A."/>
            <person name="Larimer J."/>
            <person name="McCowan C."/>
            <person name="Murphy C."/>
            <person name="Pearson M."/>
            <person name="Poon T.W."/>
            <person name="Priest M."/>
            <person name="Roberts A."/>
            <person name="Saif S."/>
            <person name="Shea T."/>
            <person name="Sisk P."/>
            <person name="Sykes S."/>
            <person name="Wortman J."/>
            <person name="Nusbaum C."/>
            <person name="Birren B."/>
        </authorList>
    </citation>
    <scope>NUCLEOTIDE SEQUENCE [LARGE SCALE GENOMIC DNA]</scope>
    <source>
        <strain evidence="3">maculatus3</strain>
    </source>
</reference>
<organism evidence="2 3">
    <name type="scientific">Anopheles maculatus</name>
    <dbReference type="NCBI Taxonomy" id="74869"/>
    <lineage>
        <taxon>Eukaryota</taxon>
        <taxon>Metazoa</taxon>
        <taxon>Ecdysozoa</taxon>
        <taxon>Arthropoda</taxon>
        <taxon>Hexapoda</taxon>
        <taxon>Insecta</taxon>
        <taxon>Pterygota</taxon>
        <taxon>Neoptera</taxon>
        <taxon>Endopterygota</taxon>
        <taxon>Diptera</taxon>
        <taxon>Nematocera</taxon>
        <taxon>Culicoidea</taxon>
        <taxon>Culicidae</taxon>
        <taxon>Anophelinae</taxon>
        <taxon>Anopheles</taxon>
        <taxon>Anopheles maculatus group</taxon>
    </lineage>
</organism>
<feature type="region of interest" description="Disordered" evidence="1">
    <location>
        <begin position="24"/>
        <end position="103"/>
    </location>
</feature>
<proteinExistence type="predicted"/>
<feature type="compositionally biased region" description="Low complexity" evidence="1">
    <location>
        <begin position="30"/>
        <end position="41"/>
    </location>
</feature>
<dbReference type="Proteomes" id="UP000075901">
    <property type="component" value="Unassembled WGS sequence"/>
</dbReference>
<protein>
    <submittedName>
        <fullName evidence="2">Uncharacterized protein</fullName>
    </submittedName>
</protein>
<evidence type="ECO:0000313" key="3">
    <source>
        <dbReference type="Proteomes" id="UP000075901"/>
    </source>
</evidence>
<sequence>MNISTEYAPTDGMSRSYARSSYHTGRYYAGSGSSPTPSYSGGMDGPHSRRHADHHHSTAPMMLGGFEETAGGSLGSEKPFYAPPPLGSDSYGSPGPDDRHSAYLANYYGGTNYSHQ</sequence>
<name>A0A182T417_9DIPT</name>
<dbReference type="AlphaFoldDB" id="A0A182T417"/>
<reference evidence="2" key="2">
    <citation type="submission" date="2020-05" db="UniProtKB">
        <authorList>
            <consortium name="EnsemblMetazoa"/>
        </authorList>
    </citation>
    <scope>IDENTIFICATION</scope>
    <source>
        <strain evidence="2">maculatus3</strain>
    </source>
</reference>
<accession>A0A182T417</accession>